<accession>S4YQG3</accession>
<name>S4YQG3_SERPL</name>
<dbReference type="EMBL" id="CP006566">
    <property type="protein sequence ID" value="AGP46931.1"/>
    <property type="molecule type" value="Genomic_DNA"/>
</dbReference>
<dbReference type="HOGENOM" id="CLU_2261891_0_0_6"/>
<proteinExistence type="predicted"/>
<reference evidence="1 2" key="1">
    <citation type="journal article" date="2013" name="Genome Announc.">
        <title>Genome Sequence of Serratia plymuthica Strain S13, an Endophyte with Germination- and Plant-Growth-Promoting Activity from the Flower of Styrian Oil Pumpkin.</title>
        <authorList>
            <person name="Muller H."/>
            <person name="Furnkranz M."/>
            <person name="Grube M."/>
            <person name="Berg G."/>
        </authorList>
    </citation>
    <scope>NUCLEOTIDE SEQUENCE [LARGE SCALE GENOMIC DNA]</scope>
    <source>
        <strain evidence="1">S13</strain>
    </source>
</reference>
<gene>
    <name evidence="1" type="ORF">M621_08415</name>
</gene>
<protein>
    <submittedName>
        <fullName evidence="1">Uncharacterized protein</fullName>
    </submittedName>
</protein>
<sequence>MQKVAARNKLNATLAAGLSTIKVSHIDQTQETATTFITQLASLDTAPNKEQSGITLDLTRSLRKQVFCVPQNGCRHFVAISETGPCGRARFVRAEGYRQQKTR</sequence>
<dbReference type="AlphaFoldDB" id="S4YQG3"/>
<evidence type="ECO:0000313" key="1">
    <source>
        <dbReference type="EMBL" id="AGP46931.1"/>
    </source>
</evidence>
<evidence type="ECO:0000313" key="2">
    <source>
        <dbReference type="Proteomes" id="UP000014900"/>
    </source>
</evidence>
<dbReference type="KEGG" id="sry:M621_08415"/>
<dbReference type="Proteomes" id="UP000014900">
    <property type="component" value="Chromosome"/>
</dbReference>
<organism evidence="1 2">
    <name type="scientific">Serratia plymuthica S13</name>
    <dbReference type="NCBI Taxonomy" id="1348660"/>
    <lineage>
        <taxon>Bacteria</taxon>
        <taxon>Pseudomonadati</taxon>
        <taxon>Pseudomonadota</taxon>
        <taxon>Gammaproteobacteria</taxon>
        <taxon>Enterobacterales</taxon>
        <taxon>Yersiniaceae</taxon>
        <taxon>Serratia</taxon>
    </lineage>
</organism>